<evidence type="ECO:0000313" key="3">
    <source>
        <dbReference type="Proteomes" id="UP000636010"/>
    </source>
</evidence>
<name>A0ABQ1M539_9BACT</name>
<dbReference type="Proteomes" id="UP000636010">
    <property type="component" value="Unassembled WGS sequence"/>
</dbReference>
<proteinExistence type="predicted"/>
<feature type="coiled-coil region" evidence="1">
    <location>
        <begin position="680"/>
        <end position="726"/>
    </location>
</feature>
<accession>A0ABQ1M539</accession>
<dbReference type="RefSeq" id="WP_188462965.1">
    <property type="nucleotide sequence ID" value="NZ_BAABHU010000006.1"/>
</dbReference>
<evidence type="ECO:0000313" key="2">
    <source>
        <dbReference type="EMBL" id="GGC34843.1"/>
    </source>
</evidence>
<evidence type="ECO:0000256" key="1">
    <source>
        <dbReference type="SAM" id="Coils"/>
    </source>
</evidence>
<evidence type="ECO:0008006" key="4">
    <source>
        <dbReference type="Google" id="ProtNLM"/>
    </source>
</evidence>
<sequence length="1071" mass="124397">MKEFPRIHSLSTLGLIHHQEFDYEFHPLRTDFMGDSGSGKSMIGDLLQLIFVGSDAFESATIGTDDRKPSGMVLEHKKGRGTDFAYAFINIASTPNKYLCIGTYIENTARNTHSFIIQGGYDLETLTPFDNPFCCQDFLSNDEILPIDLLKEHLENKGFICHSWQRSKTYHEILFKNHLLPLDLSSNDKTLKDFAQIIQSFSRGKTLDTKKSTSLKSFLFGDTEAKEITKKFREAVKEFESQIGEYGRNLNEIQRVTEKQKAYLELHHRKINLEKCLHDYLIRSYAFYQQEEETTYQKLVDISDQFAKTTEFLHDVHVWATHELREIDLREDQLKLNEERTRLKLREAENDHVTLEDVQKILYKLSCEPSELRELHKVNKKISFSIKAIESVNTALSKEKLMAFFESEDWPASYLEFQEKIPDKLEGIKNELLKKEVLAKYSDINDINSLASWAFNLDRPLSLEEESTLLHFQYLPRKKPSDRSNYLPKPEELFLALPVIEKEKDGFWLSTNGIREFIPFINDRVFNTSDKSSIASFFGDYSKELTDEMTNLIDQSNKLRSIISLFQNLESPKHFYESYLKRSEILKSSYNQVLSFDDSTLDKYLHSLSKREEIRNSYDKAKENHRIASRELASFENQYGELKMIIEISSQTSQISEESKALFEKFRSAPSPPSTSQLNYNKLQDHIERAIREKESIRNLDPTLLYNNYKETIASKNRTLEEYRTQFNKEPDISSFESHWLNEPRSEKEAHIKAEQAYQDQFSLIIDRFISADSHKFETTHDFLELGKNLLPEAFRNEQVTEENVIEIIKHYLEKINEKNRELNSRKIQRIRDIVEEIEDKVTNQLNEVRLIDNFFKSEEKQITGGYSVRLKKEMSKQFPLEWIRVFKQKIDSEIGLFATDEGLRKNLSLLVGLEEIMKDAFTQCGGVRGSNVDTNDLLNPCSYFDLTFSMESDAGRTNIGSTGQTYAAIAMLCIARLSIIGKEDGEKQKPGIRFMPIDEAEGLGSNYDLLYNIAKTYDYQIISMSVGSVGRFKEGDQYVYILHKNTDVDEPVNFTPMAIFSRSDIKDESR</sequence>
<dbReference type="Gene3D" id="3.40.1140.10">
    <property type="match status" value="1"/>
</dbReference>
<gene>
    <name evidence="2" type="ORF">GCM10011506_20260</name>
</gene>
<feature type="coiled-coil region" evidence="1">
    <location>
        <begin position="611"/>
        <end position="638"/>
    </location>
</feature>
<dbReference type="EMBL" id="BMEC01000006">
    <property type="protein sequence ID" value="GGC34843.1"/>
    <property type="molecule type" value="Genomic_DNA"/>
</dbReference>
<protein>
    <recommendedName>
        <fullName evidence="4">MukB N-terminal domain-containing protein</fullName>
    </recommendedName>
</protein>
<comment type="caution">
    <text evidence="2">The sequence shown here is derived from an EMBL/GenBank/DDBJ whole genome shotgun (WGS) entry which is preliminary data.</text>
</comment>
<keyword evidence="3" id="KW-1185">Reference proteome</keyword>
<organism evidence="2 3">
    <name type="scientific">Marivirga lumbricoides</name>
    <dbReference type="NCBI Taxonomy" id="1046115"/>
    <lineage>
        <taxon>Bacteria</taxon>
        <taxon>Pseudomonadati</taxon>
        <taxon>Bacteroidota</taxon>
        <taxon>Cytophagia</taxon>
        <taxon>Cytophagales</taxon>
        <taxon>Marivirgaceae</taxon>
        <taxon>Marivirga</taxon>
    </lineage>
</organism>
<reference evidence="3" key="1">
    <citation type="journal article" date="2019" name="Int. J. Syst. Evol. Microbiol.">
        <title>The Global Catalogue of Microorganisms (GCM) 10K type strain sequencing project: providing services to taxonomists for standard genome sequencing and annotation.</title>
        <authorList>
            <consortium name="The Broad Institute Genomics Platform"/>
            <consortium name="The Broad Institute Genome Sequencing Center for Infectious Disease"/>
            <person name="Wu L."/>
            <person name="Ma J."/>
        </authorList>
    </citation>
    <scope>NUCLEOTIDE SEQUENCE [LARGE SCALE GENOMIC DNA]</scope>
    <source>
        <strain evidence="3">CGMCC 1.10832</strain>
    </source>
</reference>
<keyword evidence="1" id="KW-0175">Coiled coil</keyword>